<name>A0ABX7I6R6_9BACT</name>
<organism evidence="1 2">
    <name type="scientific">Dyadobacter sandarakinus</name>
    <dbReference type="NCBI Taxonomy" id="2747268"/>
    <lineage>
        <taxon>Bacteria</taxon>
        <taxon>Pseudomonadati</taxon>
        <taxon>Bacteroidota</taxon>
        <taxon>Cytophagia</taxon>
        <taxon>Cytophagales</taxon>
        <taxon>Spirosomataceae</taxon>
        <taxon>Dyadobacter</taxon>
    </lineage>
</organism>
<evidence type="ECO:0000313" key="2">
    <source>
        <dbReference type="Proteomes" id="UP000612680"/>
    </source>
</evidence>
<dbReference type="Proteomes" id="UP000612680">
    <property type="component" value="Chromosome"/>
</dbReference>
<protein>
    <submittedName>
        <fullName evidence="1">Uncharacterized protein</fullName>
    </submittedName>
</protein>
<dbReference type="RefSeq" id="WP_204664093.1">
    <property type="nucleotide sequence ID" value="NZ_CP056775.1"/>
</dbReference>
<dbReference type="EMBL" id="CP056775">
    <property type="protein sequence ID" value="QRR01590.1"/>
    <property type="molecule type" value="Genomic_DNA"/>
</dbReference>
<evidence type="ECO:0000313" key="1">
    <source>
        <dbReference type="EMBL" id="QRR01590.1"/>
    </source>
</evidence>
<sequence length="170" mass="18941">MPTTTNYQPTLSKAPVREYDVIRLKAPMQVFTILPEKFLDPERPYSLRRVVRLVAVGDPIQNPAEIARLRGKVQGEIEKILEMPGLSYSADLVSSFVNYVLPEVSADTFTVPEGEYLVMRASEDALGATEIIARKFDKDHFQEKLVVSFLLGSGRPGSIAGVEVVKNLFE</sequence>
<proteinExistence type="predicted"/>
<reference evidence="1 2" key="1">
    <citation type="submission" date="2020-06" db="EMBL/GenBank/DDBJ databases">
        <title>Dyadobacter sandarakinus sp. nov., isolated from the soil of the Arctic Yellow River Station.</title>
        <authorList>
            <person name="Zhang Y."/>
            <person name="Peng F."/>
        </authorList>
    </citation>
    <scope>NUCLEOTIDE SEQUENCE [LARGE SCALE GENOMIC DNA]</scope>
    <source>
        <strain evidence="1 2">Q3-56</strain>
    </source>
</reference>
<keyword evidence="2" id="KW-1185">Reference proteome</keyword>
<gene>
    <name evidence="1" type="ORF">HWI92_12075</name>
</gene>
<accession>A0ABX7I6R6</accession>